<dbReference type="Gene3D" id="2.40.420.20">
    <property type="match status" value="1"/>
</dbReference>
<dbReference type="GO" id="GO:0015562">
    <property type="term" value="F:efflux transmembrane transporter activity"/>
    <property type="evidence" value="ECO:0007669"/>
    <property type="project" value="TreeGrafter"/>
</dbReference>
<proteinExistence type="predicted"/>
<dbReference type="GO" id="GO:1990281">
    <property type="term" value="C:efflux pump complex"/>
    <property type="evidence" value="ECO:0007669"/>
    <property type="project" value="TreeGrafter"/>
</dbReference>
<dbReference type="AlphaFoldDB" id="A0A2R9SUR9"/>
<dbReference type="Proteomes" id="UP000003094">
    <property type="component" value="Unassembled WGS sequence"/>
</dbReference>
<name>A0A2R9SUR9_9BACL</name>
<dbReference type="EMBL" id="ADHJ01000023">
    <property type="protein sequence ID" value="EFU41118.1"/>
    <property type="molecule type" value="Genomic_DNA"/>
</dbReference>
<dbReference type="KEGG" id="pvo:PVOR_15864"/>
<evidence type="ECO:0000313" key="1">
    <source>
        <dbReference type="EMBL" id="EFU41118.1"/>
    </source>
</evidence>
<reference evidence="1 2" key="1">
    <citation type="journal article" date="2010" name="BMC Genomics">
        <title>Genome sequence of the pattern forming Paenibacillus vortex bacterium reveals potential for thriving in complex environments.</title>
        <authorList>
            <person name="Sirota-Madi A."/>
            <person name="Olender T."/>
            <person name="Helman Y."/>
            <person name="Ingham C."/>
            <person name="Brainis I."/>
            <person name="Roth D."/>
            <person name="Hagi E."/>
            <person name="Brodsky L."/>
            <person name="Leshkowitz D."/>
            <person name="Galatenko V."/>
            <person name="Nikolaev V."/>
            <person name="Mugasimangalam R.C."/>
            <person name="Bransburg-Zabary S."/>
            <person name="Gutnick D.L."/>
            <person name="Lancet D."/>
            <person name="Ben-Jacob E."/>
        </authorList>
    </citation>
    <scope>NUCLEOTIDE SEQUENCE [LARGE SCALE GENOMIC DNA]</scope>
    <source>
        <strain evidence="1 2">V453</strain>
    </source>
</reference>
<accession>A0A2R9SUR9</accession>
<keyword evidence="2" id="KW-1185">Reference proteome</keyword>
<evidence type="ECO:0000313" key="2">
    <source>
        <dbReference type="Proteomes" id="UP000003094"/>
    </source>
</evidence>
<organism evidence="1 2">
    <name type="scientific">Paenibacillus vortex V453</name>
    <dbReference type="NCBI Taxonomy" id="715225"/>
    <lineage>
        <taxon>Bacteria</taxon>
        <taxon>Bacillati</taxon>
        <taxon>Bacillota</taxon>
        <taxon>Bacilli</taxon>
        <taxon>Bacillales</taxon>
        <taxon>Paenibacillaceae</taxon>
        <taxon>Paenibacillus</taxon>
    </lineage>
</organism>
<sequence length="192" mass="20922">MDGLNSTGAPDITMTNLAKGYGLELSIPLQIASMFDVGDVLDHIMLDDKEERRITGEIERIAEGINSPLANADDAAENSTSTMSRMWIKLEEEGLTGGEQVNVNLTTTSTDQFLIPNQAVHKDSEGAYVFTLNESQGPLGNTYYAVRTPIQISDSNDHTTAVSEGLFDQQEIVVDSSGLIIDGTRVNMYNQF</sequence>
<comment type="caution">
    <text evidence="1">The sequence shown here is derived from an EMBL/GenBank/DDBJ whole genome shotgun (WGS) entry which is preliminary data.</text>
</comment>
<dbReference type="PANTHER" id="PTHR30469">
    <property type="entry name" value="MULTIDRUG RESISTANCE PROTEIN MDTA"/>
    <property type="match status" value="1"/>
</dbReference>
<protein>
    <submittedName>
        <fullName evidence="1">Efflux transporter, RND family, MFP subunit</fullName>
    </submittedName>
</protein>
<gene>
    <name evidence="1" type="ORF">PVOR_15864</name>
</gene>